<evidence type="ECO:0008006" key="5">
    <source>
        <dbReference type="Google" id="ProtNLM"/>
    </source>
</evidence>
<evidence type="ECO:0000313" key="3">
    <source>
        <dbReference type="EnsemblMetazoa" id="ACUA002492-PA"/>
    </source>
</evidence>
<dbReference type="STRING" id="139723.A0A182LUT8"/>
<name>A0A182LUT8_9DIPT</name>
<dbReference type="InterPro" id="IPR007863">
    <property type="entry name" value="Peptidase_M16_C"/>
</dbReference>
<dbReference type="FunFam" id="3.30.830.10:FF:000031">
    <property type="entry name" value="Putative zinc metalloprotease"/>
    <property type="match status" value="1"/>
</dbReference>
<dbReference type="FunFam" id="3.30.830.10:FF:000036">
    <property type="entry name" value="Putative zinc metalloprotease"/>
    <property type="match status" value="1"/>
</dbReference>
<evidence type="ECO:0000259" key="2">
    <source>
        <dbReference type="Pfam" id="PF05193"/>
    </source>
</evidence>
<evidence type="ECO:0000313" key="4">
    <source>
        <dbReference type="Proteomes" id="UP000075883"/>
    </source>
</evidence>
<dbReference type="PANTHER" id="PTHR43016:SF16">
    <property type="entry name" value="METALLOPROTEASE, PUTATIVE (AFU_ORTHOLOGUE AFUA_4G07610)-RELATED"/>
    <property type="match status" value="1"/>
</dbReference>
<keyword evidence="4" id="KW-1185">Reference proteome</keyword>
<organism evidence="3 4">
    <name type="scientific">Anopheles culicifacies</name>
    <dbReference type="NCBI Taxonomy" id="139723"/>
    <lineage>
        <taxon>Eukaryota</taxon>
        <taxon>Metazoa</taxon>
        <taxon>Ecdysozoa</taxon>
        <taxon>Arthropoda</taxon>
        <taxon>Hexapoda</taxon>
        <taxon>Insecta</taxon>
        <taxon>Pterygota</taxon>
        <taxon>Neoptera</taxon>
        <taxon>Endopterygota</taxon>
        <taxon>Diptera</taxon>
        <taxon>Nematocera</taxon>
        <taxon>Culicoidea</taxon>
        <taxon>Culicidae</taxon>
        <taxon>Anophelinae</taxon>
        <taxon>Anopheles</taxon>
        <taxon>culicifacies species complex</taxon>
    </lineage>
</organism>
<protein>
    <recommendedName>
        <fullName evidence="5">Presequence protease, mitochondrial</fullName>
    </recommendedName>
</protein>
<dbReference type="Pfam" id="PF00675">
    <property type="entry name" value="Peptidase_M16"/>
    <property type="match status" value="1"/>
</dbReference>
<feature type="domain" description="Peptidase M16 N-terminal" evidence="1">
    <location>
        <begin position="107"/>
        <end position="195"/>
    </location>
</feature>
<dbReference type="SUPFAM" id="SSF63411">
    <property type="entry name" value="LuxS/MPP-like metallohydrolase"/>
    <property type="match status" value="4"/>
</dbReference>
<dbReference type="InterPro" id="IPR011765">
    <property type="entry name" value="Pept_M16_N"/>
</dbReference>
<dbReference type="AlphaFoldDB" id="A0A182LUT8"/>
<dbReference type="Pfam" id="PF05193">
    <property type="entry name" value="Peptidase_M16_C"/>
    <property type="match status" value="1"/>
</dbReference>
<dbReference type="VEuPathDB" id="VectorBase:ACUA002492"/>
<dbReference type="PANTHER" id="PTHR43016">
    <property type="entry name" value="PRESEQUENCE PROTEASE"/>
    <property type="match status" value="1"/>
</dbReference>
<dbReference type="EMBL" id="AXCM01000075">
    <property type="status" value="NOT_ANNOTATED_CDS"/>
    <property type="molecule type" value="Genomic_DNA"/>
</dbReference>
<feature type="domain" description="Peptidase M16 C-terminal" evidence="2">
    <location>
        <begin position="251"/>
        <end position="399"/>
    </location>
</feature>
<proteinExistence type="predicted"/>
<sequence>MFRMQGLPPTDAAEEKRKVRQAVQQNLFAFVILCVAIRIDLDINNYIVAGQIATFNIITMGFKHLITVKANEVIPVHKYRSDRTGLTVIVGEVEGPVVNGYFTLATEAHDDDGLPHTLEHLVFLGSEKYPYKGILDLVANRCLASGTNAWTDRDHTCYTMTTAGSEGFLSLLPVYLDHILYPTLTDSGFTTEVHHITGQGEDGGVVYCEMQGRENTGESRVNLEMLRAVYPDCGYSAETGGILSNLRTSTTNEKVRAYHAAFYRPDNLHVIITGQIKPDDIFKALEPIEEKIVSKGTLPPFERPWQTPVEPLKQSTNIKIEYPADEEDCGLLNVAWRGPKATTEYDTLTACAVLLRYLTDTSASPVQREFVEIDDPYASRVGYNIVENSVSLLYISFENVPLGKEDHIFPKLSQLLASIADGKEKLDMQRMKNVIERNRLEALSSLESNPHDDIAFHVIGDVLYGSDEKEFDNRLNVNRCLQMLKDKEDSFWLALLKDYVVTNQHVVVRAVPSIKENIRTASVEQQRLEKQREELGESGLKEKEKMLSHAMASNEIVPPDEMITSIPVPSTEGIKFYPVEVYSSSAEKNPPGLKMDLLPVYAEAYDLHTNFCYLKVTMNTEPLSEQLRSYLVLLLELLTESPIRRGDTLIPYEEVVSTLESNTVETMTDLGFSSSSRFSVGAYSSTATLYMQVVREKYVTGIELITELLHQTEFTAERIKVCATKLINEVAQAKREGNSIAKDILKAMRYRKESNVRICSLLKQSKFLTSLLEMLENPDSANTVIENLNKTRAIITMPENVAIHMAADWSAMKDLGVDLISPWKRLVKSSQTQQLPKRLISMQDWKHMEKNNDALKPYTGVIVGLGSVESAFLFRTCQGITDFNDPDLVPLLLFLQYLTQLEGPLWKQIRGQGFAYGYNIVPRPNEGLLYFTLYRASNVVAAYQEAVLIMDKQVNEVAEWDATLLESARSSLIFEIIARENSIEKVVNTSMLASFKGVPVGYNQSLVCQVGKVTKDDLQRVGNRYVKHLYSTTDTCTAIVCHPDKTSDIASAFQHMGIQLKIETSLEESVLA</sequence>
<dbReference type="InterPro" id="IPR011249">
    <property type="entry name" value="Metalloenz_LuxS/M16"/>
</dbReference>
<reference evidence="3" key="2">
    <citation type="submission" date="2020-05" db="UniProtKB">
        <authorList>
            <consortium name="EnsemblMetazoa"/>
        </authorList>
    </citation>
    <scope>IDENTIFICATION</scope>
    <source>
        <strain evidence="3">A-37</strain>
    </source>
</reference>
<reference evidence="4" key="1">
    <citation type="submission" date="2013-09" db="EMBL/GenBank/DDBJ databases">
        <title>The Genome Sequence of Anopheles culicifacies species A.</title>
        <authorList>
            <consortium name="The Broad Institute Genomics Platform"/>
            <person name="Neafsey D.E."/>
            <person name="Besansky N."/>
            <person name="Howell P."/>
            <person name="Walton C."/>
            <person name="Young S.K."/>
            <person name="Zeng Q."/>
            <person name="Gargeya S."/>
            <person name="Fitzgerald M."/>
            <person name="Haas B."/>
            <person name="Abouelleil A."/>
            <person name="Allen A.W."/>
            <person name="Alvarado L."/>
            <person name="Arachchi H.M."/>
            <person name="Berlin A.M."/>
            <person name="Chapman S.B."/>
            <person name="Gainer-Dewar J."/>
            <person name="Goldberg J."/>
            <person name="Griggs A."/>
            <person name="Gujja S."/>
            <person name="Hansen M."/>
            <person name="Howarth C."/>
            <person name="Imamovic A."/>
            <person name="Ireland A."/>
            <person name="Larimer J."/>
            <person name="McCowan C."/>
            <person name="Murphy C."/>
            <person name="Pearson M."/>
            <person name="Poon T.W."/>
            <person name="Priest M."/>
            <person name="Roberts A."/>
            <person name="Saif S."/>
            <person name="Shea T."/>
            <person name="Sisk P."/>
            <person name="Sykes S."/>
            <person name="Wortman J."/>
            <person name="Nusbaum C."/>
            <person name="Birren B."/>
        </authorList>
    </citation>
    <scope>NUCLEOTIDE SEQUENCE [LARGE SCALE GENOMIC DNA]</scope>
    <source>
        <strain evidence="4">A-37</strain>
    </source>
</reference>
<dbReference type="GO" id="GO:0046872">
    <property type="term" value="F:metal ion binding"/>
    <property type="evidence" value="ECO:0007669"/>
    <property type="project" value="InterPro"/>
</dbReference>
<dbReference type="FunFam" id="3.30.830.10:FF:000015">
    <property type="entry name" value="Putative zinc metalloprotease"/>
    <property type="match status" value="1"/>
</dbReference>
<accession>A0A182LUT8</accession>
<dbReference type="EnsemblMetazoa" id="ACUA002492-RA">
    <property type="protein sequence ID" value="ACUA002492-PA"/>
    <property type="gene ID" value="ACUA002492"/>
</dbReference>
<dbReference type="Proteomes" id="UP000075883">
    <property type="component" value="Unassembled WGS sequence"/>
</dbReference>
<dbReference type="Gene3D" id="3.30.830.10">
    <property type="entry name" value="Metalloenzyme, LuxS/M16 peptidase-like"/>
    <property type="match status" value="4"/>
</dbReference>
<evidence type="ECO:0000259" key="1">
    <source>
        <dbReference type="Pfam" id="PF00675"/>
    </source>
</evidence>